<feature type="transmembrane region" description="Helical" evidence="2">
    <location>
        <begin position="117"/>
        <end position="137"/>
    </location>
</feature>
<dbReference type="GO" id="GO:0016020">
    <property type="term" value="C:membrane"/>
    <property type="evidence" value="ECO:0007669"/>
    <property type="project" value="TreeGrafter"/>
</dbReference>
<gene>
    <name evidence="3" type="ORF">FRACYDRAFT_241482</name>
</gene>
<accession>A0A1E7F9W2</accession>
<name>A0A1E7F9W2_9STRA</name>
<dbReference type="KEGG" id="fcy:FRACYDRAFT_241482"/>
<feature type="compositionally biased region" description="Basic and acidic residues" evidence="1">
    <location>
        <begin position="13"/>
        <end position="22"/>
    </location>
</feature>
<feature type="transmembrane region" description="Helical" evidence="2">
    <location>
        <begin position="175"/>
        <end position="195"/>
    </location>
</feature>
<dbReference type="OrthoDB" id="43188at2759"/>
<sequence length="429" mass="47650">MTTILRNRSNNSTKDEEKDNEENKMRINTAKAVSKAVAGASVAASVPVVVTIPPTSTSTNNKIQSGIPPWHTIILLLIILILLIGNLPTTQSLDDYATLQIITKTKFPLYLSMKGLGYLRLLIGGIALSLTLHLCLLKDGWELMPNYLPKYTKLQHVKLRLQGFGTLCPFTSISWFILGIGFVLRGLLCLIYVNYHVSEDNGLILNYILQENNSWLLRITFILWELTGPYAVLTSSVVKYVIWPAALRSQQIQSNSNSNSPNNSRKHNLAGYRNQLQHNWNSIFSLLEVTVFGGIPVCLYHITIPILVGCLYMILTWLLGIYYHFGYNNKTNSKDTKKTSVGPQYIYFFMDTSMGILTTYCMVGLLFAMMTIYLFFSVIIQILDTGGGSGGGSGSGSGSGSGDNDTEDSLIVNIIFLIIGILVVCRFRD</sequence>
<evidence type="ECO:0000256" key="1">
    <source>
        <dbReference type="SAM" id="MobiDB-lite"/>
    </source>
</evidence>
<feature type="transmembrane region" description="Helical" evidence="2">
    <location>
        <begin position="70"/>
        <end position="87"/>
    </location>
</feature>
<keyword evidence="2" id="KW-0812">Transmembrane</keyword>
<evidence type="ECO:0000256" key="2">
    <source>
        <dbReference type="SAM" id="Phobius"/>
    </source>
</evidence>
<reference evidence="3 4" key="1">
    <citation type="submission" date="2016-09" db="EMBL/GenBank/DDBJ databases">
        <title>Extensive genetic diversity and differential bi-allelic expression allows diatom success in the polar Southern Ocean.</title>
        <authorList>
            <consortium name="DOE Joint Genome Institute"/>
            <person name="Mock T."/>
            <person name="Otillar R.P."/>
            <person name="Strauss J."/>
            <person name="Dupont C."/>
            <person name="Frickenhaus S."/>
            <person name="Maumus F."/>
            <person name="Mcmullan M."/>
            <person name="Sanges R."/>
            <person name="Schmutz J."/>
            <person name="Toseland A."/>
            <person name="Valas R."/>
            <person name="Veluchamy A."/>
            <person name="Ward B.J."/>
            <person name="Allen A."/>
            <person name="Barry K."/>
            <person name="Falciatore A."/>
            <person name="Ferrante M."/>
            <person name="Fortunato A.E."/>
            <person name="Gloeckner G."/>
            <person name="Gruber A."/>
            <person name="Hipkin R."/>
            <person name="Janech M."/>
            <person name="Kroth P."/>
            <person name="Leese F."/>
            <person name="Lindquist E."/>
            <person name="Lyon B.R."/>
            <person name="Martin J."/>
            <person name="Mayer C."/>
            <person name="Parker M."/>
            <person name="Quesneville H."/>
            <person name="Raymond J."/>
            <person name="Uhlig C."/>
            <person name="Valentin K.U."/>
            <person name="Worden A.Z."/>
            <person name="Armbrust E.V."/>
            <person name="Bowler C."/>
            <person name="Green B."/>
            <person name="Moulton V."/>
            <person name="Van Oosterhout C."/>
            <person name="Grigoriev I."/>
        </authorList>
    </citation>
    <scope>NUCLEOTIDE SEQUENCE [LARGE SCALE GENOMIC DNA]</scope>
    <source>
        <strain evidence="3 4">CCMP1102</strain>
    </source>
</reference>
<protein>
    <submittedName>
        <fullName evidence="3">Uncharacterized protein</fullName>
    </submittedName>
</protein>
<evidence type="ECO:0000313" key="4">
    <source>
        <dbReference type="Proteomes" id="UP000095751"/>
    </source>
</evidence>
<feature type="transmembrane region" description="Helical" evidence="2">
    <location>
        <begin position="410"/>
        <end position="427"/>
    </location>
</feature>
<organism evidence="3 4">
    <name type="scientific">Fragilariopsis cylindrus CCMP1102</name>
    <dbReference type="NCBI Taxonomy" id="635003"/>
    <lineage>
        <taxon>Eukaryota</taxon>
        <taxon>Sar</taxon>
        <taxon>Stramenopiles</taxon>
        <taxon>Ochrophyta</taxon>
        <taxon>Bacillariophyta</taxon>
        <taxon>Bacillariophyceae</taxon>
        <taxon>Bacillariophycidae</taxon>
        <taxon>Bacillariales</taxon>
        <taxon>Bacillariaceae</taxon>
        <taxon>Fragilariopsis</taxon>
    </lineage>
</organism>
<feature type="region of interest" description="Disordered" evidence="1">
    <location>
        <begin position="1"/>
        <end position="22"/>
    </location>
</feature>
<dbReference type="PANTHER" id="PTHR12242">
    <property type="entry name" value="OS02G0130600 PROTEIN-RELATED"/>
    <property type="match status" value="1"/>
</dbReference>
<dbReference type="InParanoid" id="A0A1E7F9W2"/>
<feature type="transmembrane region" description="Helical" evidence="2">
    <location>
        <begin position="215"/>
        <end position="242"/>
    </location>
</feature>
<dbReference type="EMBL" id="KV784360">
    <property type="protein sequence ID" value="OEU14924.1"/>
    <property type="molecule type" value="Genomic_DNA"/>
</dbReference>
<dbReference type="AlphaFoldDB" id="A0A1E7F9W2"/>
<keyword evidence="2" id="KW-0472">Membrane</keyword>
<dbReference type="Proteomes" id="UP000095751">
    <property type="component" value="Unassembled WGS sequence"/>
</dbReference>
<proteinExistence type="predicted"/>
<feature type="transmembrane region" description="Helical" evidence="2">
    <location>
        <begin position="346"/>
        <end position="376"/>
    </location>
</feature>
<evidence type="ECO:0000313" key="3">
    <source>
        <dbReference type="EMBL" id="OEU14924.1"/>
    </source>
</evidence>
<keyword evidence="2" id="KW-1133">Transmembrane helix</keyword>
<feature type="compositionally biased region" description="Polar residues" evidence="1">
    <location>
        <begin position="1"/>
        <end position="12"/>
    </location>
</feature>
<keyword evidence="4" id="KW-1185">Reference proteome</keyword>
<dbReference type="PANTHER" id="PTHR12242:SF1">
    <property type="entry name" value="MYND-TYPE DOMAIN-CONTAINING PROTEIN"/>
    <property type="match status" value="1"/>
</dbReference>
<feature type="transmembrane region" description="Helical" evidence="2">
    <location>
        <begin position="306"/>
        <end position="325"/>
    </location>
</feature>